<evidence type="ECO:0000259" key="9">
    <source>
        <dbReference type="PROSITE" id="PS50850"/>
    </source>
</evidence>
<evidence type="ECO:0000256" key="4">
    <source>
        <dbReference type="ARBA" id="ARBA00022475"/>
    </source>
</evidence>
<evidence type="ECO:0000313" key="10">
    <source>
        <dbReference type="EMBL" id="AEH89228.1"/>
    </source>
</evidence>
<dbReference type="PROSITE" id="PS50850">
    <property type="entry name" value="MFS"/>
    <property type="match status" value="1"/>
</dbReference>
<dbReference type="Pfam" id="PF07690">
    <property type="entry name" value="MFS_1"/>
    <property type="match status" value="1"/>
</dbReference>
<dbReference type="InterPro" id="IPR020846">
    <property type="entry name" value="MFS_dom"/>
</dbReference>
<keyword evidence="3 8" id="KW-0813">Transport</keyword>
<feature type="transmembrane region" description="Helical" evidence="8">
    <location>
        <begin position="331"/>
        <end position="352"/>
    </location>
</feature>
<evidence type="ECO:0000256" key="7">
    <source>
        <dbReference type="ARBA" id="ARBA00023136"/>
    </source>
</evidence>
<dbReference type="SUPFAM" id="SSF103473">
    <property type="entry name" value="MFS general substrate transporter"/>
    <property type="match status" value="1"/>
</dbReference>
<evidence type="ECO:0000256" key="3">
    <source>
        <dbReference type="ARBA" id="ARBA00022448"/>
    </source>
</evidence>
<evidence type="ECO:0000313" key="11">
    <source>
        <dbReference type="Proteomes" id="UP000001623"/>
    </source>
</evidence>
<feature type="transmembrane region" description="Helical" evidence="8">
    <location>
        <begin position="372"/>
        <end position="392"/>
    </location>
</feature>
<organism evidence="10 11">
    <name type="scientific">Mesorhizobium opportunistum (strain LMG 24607 / HAMBI 3007 / WSM2075)</name>
    <dbReference type="NCBI Taxonomy" id="536019"/>
    <lineage>
        <taxon>Bacteria</taxon>
        <taxon>Pseudomonadati</taxon>
        <taxon>Pseudomonadota</taxon>
        <taxon>Alphaproteobacteria</taxon>
        <taxon>Hyphomicrobiales</taxon>
        <taxon>Phyllobacteriaceae</taxon>
        <taxon>Mesorhizobium</taxon>
    </lineage>
</organism>
<feature type="transmembrane region" description="Helical" evidence="8">
    <location>
        <begin position="103"/>
        <end position="121"/>
    </location>
</feature>
<feature type="domain" description="Major facilitator superfamily (MFS) profile" evidence="9">
    <location>
        <begin position="37"/>
        <end position="419"/>
    </location>
</feature>
<feature type="transmembrane region" description="Helical" evidence="8">
    <location>
        <begin position="76"/>
        <end position="96"/>
    </location>
</feature>
<evidence type="ECO:0000256" key="6">
    <source>
        <dbReference type="ARBA" id="ARBA00022989"/>
    </source>
</evidence>
<dbReference type="GO" id="GO:1990961">
    <property type="term" value="P:xenobiotic detoxification by transmembrane export across the plasma membrane"/>
    <property type="evidence" value="ECO:0007669"/>
    <property type="project" value="InterPro"/>
</dbReference>
<dbReference type="CDD" id="cd17320">
    <property type="entry name" value="MFS_MdfA_MDR_like"/>
    <property type="match status" value="1"/>
</dbReference>
<keyword evidence="7 8" id="KW-0472">Membrane</keyword>
<dbReference type="STRING" id="536019.Mesop_4808"/>
<dbReference type="InterPro" id="IPR004812">
    <property type="entry name" value="Efflux_drug-R_Bcr/CmlA"/>
</dbReference>
<dbReference type="InterPro" id="IPR011701">
    <property type="entry name" value="MFS"/>
</dbReference>
<accession>F7YHC8</accession>
<evidence type="ECO:0000256" key="2">
    <source>
        <dbReference type="ARBA" id="ARBA00006236"/>
    </source>
</evidence>
<evidence type="ECO:0000256" key="1">
    <source>
        <dbReference type="ARBA" id="ARBA00004651"/>
    </source>
</evidence>
<feature type="transmembrane region" description="Helical" evidence="8">
    <location>
        <begin position="398"/>
        <end position="417"/>
    </location>
</feature>
<keyword evidence="8" id="KW-0997">Cell inner membrane</keyword>
<dbReference type="PANTHER" id="PTHR23502:SF132">
    <property type="entry name" value="POLYAMINE TRANSPORTER 2-RELATED"/>
    <property type="match status" value="1"/>
</dbReference>
<keyword evidence="4" id="KW-1003">Cell membrane</keyword>
<feature type="transmembrane region" description="Helical" evidence="8">
    <location>
        <begin position="37"/>
        <end position="56"/>
    </location>
</feature>
<reference evidence="10 11" key="1">
    <citation type="submission" date="2010-10" db="EMBL/GenBank/DDBJ databases">
        <title>Complete sequence of Mesorhizobium opportunistum WSM2075.</title>
        <authorList>
            <consortium name="US DOE Joint Genome Institute"/>
            <person name="Lucas S."/>
            <person name="Copeland A."/>
            <person name="Lapidus A."/>
            <person name="Cheng J.-F."/>
            <person name="Bruce D."/>
            <person name="Goodwin L."/>
            <person name="Pitluck S."/>
            <person name="Chertkov O."/>
            <person name="Misra M."/>
            <person name="Detter J.C."/>
            <person name="Han C."/>
            <person name="Tapia R."/>
            <person name="Land M."/>
            <person name="Hauser L."/>
            <person name="Kyrpides N."/>
            <person name="Ovchinnikova G."/>
            <person name="Mavrommatis K.M."/>
            <person name="Tiwari R.P."/>
            <person name="Howieson J.G."/>
            <person name="O'Hara G.W."/>
            <person name="Nandasena K.G."/>
            <person name="Woyke T."/>
        </authorList>
    </citation>
    <scope>NUCLEOTIDE SEQUENCE [LARGE SCALE GENOMIC DNA]</scope>
    <source>
        <strain evidence="11">LMG 24607 / HAMBI 3007 / WSM2075</strain>
    </source>
</reference>
<evidence type="ECO:0000256" key="5">
    <source>
        <dbReference type="ARBA" id="ARBA00022692"/>
    </source>
</evidence>
<dbReference type="AlphaFoldDB" id="F7YHC8"/>
<protein>
    <recommendedName>
        <fullName evidence="8">Bcr/CflA family efflux transporter</fullName>
    </recommendedName>
</protein>
<evidence type="ECO:0000256" key="8">
    <source>
        <dbReference type="RuleBase" id="RU365088"/>
    </source>
</evidence>
<sequence>MRRPAGAFSFLEIGLAVDQQSIAPQSASKLSIPRWEFIALCAALMALNSLAIDIMLPALQQIGASLGVENENHRQYVVVAYMLGFGGGQLFFGPISDRFGRRAPLVAGLIIYVAAAGAAAIAPSFETLLLCRVVQGVGAAATRVIAVSIVRDTFEGRRMAEVMSLIFMVFMAIPVIAPGIGQFIMLFATWHWIFITMAVGALLVSAWSLLRLPETLRPEHRRPLTASSILGGFRIVLTNRVALCYAFASTFIFAAMFGFIASAQQIYVDIFNVGEMFPLIFAGVAGVLAFSNFLNSRLVGRIGMRRLSQSALLLFLTISLAWLVVSLELKMPLWLFVTFFAAAMLPFGALGANFNALAMEPLGQLAGTASSILGFMQTFLGGILGTLIGQAFNGTVTPLAAGFCSVSVAALLMILIAERGKMFQPHNPPVSGHVTDLH</sequence>
<dbReference type="PRINTS" id="PR01036">
    <property type="entry name" value="TCRTETB"/>
</dbReference>
<dbReference type="GO" id="GO:0042910">
    <property type="term" value="F:xenobiotic transmembrane transporter activity"/>
    <property type="evidence" value="ECO:0007669"/>
    <property type="project" value="InterPro"/>
</dbReference>
<feature type="transmembrane region" description="Helical" evidence="8">
    <location>
        <begin position="307"/>
        <end position="325"/>
    </location>
</feature>
<name>F7YHC8_MESOW</name>
<dbReference type="KEGG" id="mop:Mesop_4808"/>
<dbReference type="InterPro" id="IPR036259">
    <property type="entry name" value="MFS_trans_sf"/>
</dbReference>
<feature type="transmembrane region" description="Helical" evidence="8">
    <location>
        <begin position="127"/>
        <end position="150"/>
    </location>
</feature>
<feature type="transmembrane region" description="Helical" evidence="8">
    <location>
        <begin position="242"/>
        <end position="264"/>
    </location>
</feature>
<dbReference type="NCBIfam" id="TIGR00710">
    <property type="entry name" value="efflux_Bcr_CflA"/>
    <property type="match status" value="1"/>
</dbReference>
<dbReference type="Proteomes" id="UP000001623">
    <property type="component" value="Chromosome"/>
</dbReference>
<dbReference type="Gene3D" id="1.20.1720.10">
    <property type="entry name" value="Multidrug resistance protein D"/>
    <property type="match status" value="1"/>
</dbReference>
<proteinExistence type="inferred from homology"/>
<comment type="similarity">
    <text evidence="2 8">Belongs to the major facilitator superfamily. Bcr/CmlA family.</text>
</comment>
<comment type="subcellular location">
    <subcellularLocation>
        <location evidence="8">Cell inner membrane</location>
        <topology evidence="8">Multi-pass membrane protein</topology>
    </subcellularLocation>
    <subcellularLocation>
        <location evidence="1">Cell membrane</location>
        <topology evidence="1">Multi-pass membrane protein</topology>
    </subcellularLocation>
</comment>
<feature type="transmembrane region" description="Helical" evidence="8">
    <location>
        <begin position="162"/>
        <end position="184"/>
    </location>
</feature>
<feature type="transmembrane region" description="Helical" evidence="8">
    <location>
        <begin position="276"/>
        <end position="295"/>
    </location>
</feature>
<dbReference type="GO" id="GO:0005886">
    <property type="term" value="C:plasma membrane"/>
    <property type="evidence" value="ECO:0007669"/>
    <property type="project" value="UniProtKB-SubCell"/>
</dbReference>
<feature type="transmembrane region" description="Helical" evidence="8">
    <location>
        <begin position="190"/>
        <end position="212"/>
    </location>
</feature>
<dbReference type="PANTHER" id="PTHR23502">
    <property type="entry name" value="MAJOR FACILITATOR SUPERFAMILY"/>
    <property type="match status" value="1"/>
</dbReference>
<dbReference type="HOGENOM" id="CLU_001265_47_0_5"/>
<dbReference type="eggNOG" id="COG2814">
    <property type="taxonomic scope" value="Bacteria"/>
</dbReference>
<keyword evidence="5 8" id="KW-0812">Transmembrane</keyword>
<keyword evidence="6 8" id="KW-1133">Transmembrane helix</keyword>
<gene>
    <name evidence="10" type="ordered locus">Mesop_4808</name>
</gene>
<dbReference type="EMBL" id="CP002279">
    <property type="protein sequence ID" value="AEH89228.1"/>
    <property type="molecule type" value="Genomic_DNA"/>
</dbReference>